<protein>
    <submittedName>
        <fullName evidence="1">Class I SAM-dependent methyltransferase</fullName>
    </submittedName>
</protein>
<dbReference type="EMBL" id="CP104205">
    <property type="protein sequence ID" value="UWX54962.1"/>
    <property type="molecule type" value="Genomic_DNA"/>
</dbReference>
<accession>A0ABY5Y9D2</accession>
<keyword evidence="1" id="KW-0808">Transferase</keyword>
<organism evidence="1 2">
    <name type="scientific">Maribacter litopenaei</name>
    <dbReference type="NCBI Taxonomy" id="2976127"/>
    <lineage>
        <taxon>Bacteria</taxon>
        <taxon>Pseudomonadati</taxon>
        <taxon>Bacteroidota</taxon>
        <taxon>Flavobacteriia</taxon>
        <taxon>Flavobacteriales</taxon>
        <taxon>Flavobacteriaceae</taxon>
        <taxon>Maribacter</taxon>
    </lineage>
</organism>
<dbReference type="Gene3D" id="3.40.50.150">
    <property type="entry name" value="Vaccinia Virus protein VP39"/>
    <property type="match status" value="1"/>
</dbReference>
<dbReference type="Pfam" id="PF13489">
    <property type="entry name" value="Methyltransf_23"/>
    <property type="match status" value="1"/>
</dbReference>
<name>A0ABY5Y9D2_9FLAO</name>
<gene>
    <name evidence="1" type="ORF">NYZ99_19930</name>
</gene>
<evidence type="ECO:0000313" key="2">
    <source>
        <dbReference type="Proteomes" id="UP001059209"/>
    </source>
</evidence>
<reference evidence="1" key="1">
    <citation type="submission" date="2022-09" db="EMBL/GenBank/DDBJ databases">
        <title>Maribacter litopenaei sp. nov., isolated from the intestinal tract of the Pacific White Shrimp, Litopenaeus vannamei.</title>
        <authorList>
            <person name="Kim S.Y."/>
            <person name="Hwang C.Y."/>
        </authorList>
    </citation>
    <scope>NUCLEOTIDE SEQUENCE</scope>
    <source>
        <strain evidence="1">HL-LV01</strain>
    </source>
</reference>
<dbReference type="RefSeq" id="WP_260572814.1">
    <property type="nucleotide sequence ID" value="NZ_CP104205.1"/>
</dbReference>
<dbReference type="Proteomes" id="UP001059209">
    <property type="component" value="Chromosome"/>
</dbReference>
<dbReference type="PANTHER" id="PTHR43861">
    <property type="entry name" value="TRANS-ACONITATE 2-METHYLTRANSFERASE-RELATED"/>
    <property type="match status" value="1"/>
</dbReference>
<dbReference type="GO" id="GO:0032259">
    <property type="term" value="P:methylation"/>
    <property type="evidence" value="ECO:0007669"/>
    <property type="project" value="UniProtKB-KW"/>
</dbReference>
<keyword evidence="2" id="KW-1185">Reference proteome</keyword>
<dbReference type="GO" id="GO:0008168">
    <property type="term" value="F:methyltransferase activity"/>
    <property type="evidence" value="ECO:0007669"/>
    <property type="project" value="UniProtKB-KW"/>
</dbReference>
<dbReference type="CDD" id="cd02440">
    <property type="entry name" value="AdoMet_MTases"/>
    <property type="match status" value="1"/>
</dbReference>
<dbReference type="SUPFAM" id="SSF53335">
    <property type="entry name" value="S-adenosyl-L-methionine-dependent methyltransferases"/>
    <property type="match status" value="1"/>
</dbReference>
<evidence type="ECO:0000313" key="1">
    <source>
        <dbReference type="EMBL" id="UWX54962.1"/>
    </source>
</evidence>
<sequence>MTVFLKTKDYFNTKEEFWLEYDSELEMLVTKPIPKDIDRYYNHPSYISHTDQNKSVIDKIYQFVKKYSLNKKVKLITELRVKEKKVLDIGAGTGDFLKSAKKNNWLIDGIEPNETARTIAKNKKIELKTNLNDVENDSYDVVTLWHVLEHLPNLKQQIVQINHKLKENGYLIIAVPNFKSYDAQYYKEHWAAYDTPRHLWHFSKKSIHSLFLKHGLKVKKVKPMVFDSFYVSMLSEKYKTGHSNFIKAFTIGFISNLKALYTKEYSSLIYILKKEV</sequence>
<dbReference type="InterPro" id="IPR029063">
    <property type="entry name" value="SAM-dependent_MTases_sf"/>
</dbReference>
<dbReference type="PANTHER" id="PTHR43861:SF6">
    <property type="entry name" value="METHYLTRANSFERASE TYPE 11"/>
    <property type="match status" value="1"/>
</dbReference>
<keyword evidence="1" id="KW-0489">Methyltransferase</keyword>
<proteinExistence type="predicted"/>